<evidence type="ECO:0000256" key="1">
    <source>
        <dbReference type="SAM" id="SignalP"/>
    </source>
</evidence>
<dbReference type="InterPro" id="IPR017853">
    <property type="entry name" value="GH"/>
</dbReference>
<keyword evidence="3" id="KW-1185">Reference proteome</keyword>
<evidence type="ECO:0000313" key="3">
    <source>
        <dbReference type="Proteomes" id="UP000076863"/>
    </source>
</evidence>
<comment type="caution">
    <text evidence="2">The sequence shown here is derived from an EMBL/GenBank/DDBJ whole genome shotgun (WGS) entry which is preliminary data.</text>
</comment>
<sequence length="396" mass="44786">MNRALILLIAKATLLANAHEHPNYERENYRLNIIDERVEDDAAALHSTTPSAILTNLNNCNAHLEVASPAYTTTHSTVTTTTNTAANMLVCPTVIPPNIPLEHWLYTSEIDERALDVLGRPDIAGAQVLYQWKSLESRKGKYDFSEIRNDMRRVQAKGKKFWVQLQDRSFSPQIDPVPRYMKTKHYNNGSAPQCDGESCDKHFKIDGWVAQQWDPQVRERFQALLKAMAEELDGKIYGLNLAETSIEVNTQANNYTHEGYFLGELENAGYAASVFNKTFTVQYVNFWPDGWNNTNGRFTKSFQFFASHCVGAGGPDLAPYRPGQVANSYPFIAEYRNRLPITVMSVQEPTLNYTNLKTGHRYTKKEFVKYAEEVLGVKIIFWAAKTPWLSATGAAT</sequence>
<dbReference type="Gene3D" id="3.20.20.80">
    <property type="entry name" value="Glycosidases"/>
    <property type="match status" value="1"/>
</dbReference>
<evidence type="ECO:0008006" key="4">
    <source>
        <dbReference type="Google" id="ProtNLM"/>
    </source>
</evidence>
<dbReference type="Proteomes" id="UP000076863">
    <property type="component" value="Unassembled WGS sequence"/>
</dbReference>
<feature type="chain" id="PRO_5007883026" description="Glycoside hydrolase, superfamily" evidence="1">
    <location>
        <begin position="19"/>
        <end position="396"/>
    </location>
</feature>
<feature type="signal peptide" evidence="1">
    <location>
        <begin position="1"/>
        <end position="18"/>
    </location>
</feature>
<accession>A0A166Z412</accession>
<dbReference type="AlphaFoldDB" id="A0A166Z412"/>
<name>A0A166Z412_9HYPO</name>
<organism evidence="2 3">
    <name type="scientific">Beauveria brongniartii RCEF 3172</name>
    <dbReference type="NCBI Taxonomy" id="1081107"/>
    <lineage>
        <taxon>Eukaryota</taxon>
        <taxon>Fungi</taxon>
        <taxon>Dikarya</taxon>
        <taxon>Ascomycota</taxon>
        <taxon>Pezizomycotina</taxon>
        <taxon>Sordariomycetes</taxon>
        <taxon>Hypocreomycetidae</taxon>
        <taxon>Hypocreales</taxon>
        <taxon>Cordycipitaceae</taxon>
        <taxon>Beauveria</taxon>
        <taxon>Beauveria brongniartii</taxon>
    </lineage>
</organism>
<gene>
    <name evidence="2" type="ORF">BBO_07562</name>
</gene>
<dbReference type="EMBL" id="AZHA01000030">
    <property type="protein sequence ID" value="OAA37532.1"/>
    <property type="molecule type" value="Genomic_DNA"/>
</dbReference>
<dbReference type="SUPFAM" id="SSF51445">
    <property type="entry name" value="(Trans)glycosidases"/>
    <property type="match status" value="1"/>
</dbReference>
<reference evidence="2 3" key="1">
    <citation type="journal article" date="2016" name="Genome Biol. Evol.">
        <title>Divergent and convergent evolution of fungal pathogenicity.</title>
        <authorList>
            <person name="Shang Y."/>
            <person name="Xiao G."/>
            <person name="Zheng P."/>
            <person name="Cen K."/>
            <person name="Zhan S."/>
            <person name="Wang C."/>
        </authorList>
    </citation>
    <scope>NUCLEOTIDE SEQUENCE [LARGE SCALE GENOMIC DNA]</scope>
    <source>
        <strain evidence="2 3">RCEF 3172</strain>
    </source>
</reference>
<keyword evidence="1" id="KW-0732">Signal</keyword>
<dbReference type="OrthoDB" id="2362330at2759"/>
<protein>
    <recommendedName>
        <fullName evidence="4">Glycoside hydrolase, superfamily</fullName>
    </recommendedName>
</protein>
<evidence type="ECO:0000313" key="2">
    <source>
        <dbReference type="EMBL" id="OAA37532.1"/>
    </source>
</evidence>
<proteinExistence type="predicted"/>